<evidence type="ECO:0000256" key="1">
    <source>
        <dbReference type="SAM" id="Coils"/>
    </source>
</evidence>
<keyword evidence="3" id="KW-1185">Reference proteome</keyword>
<keyword evidence="1" id="KW-0175">Coiled coil</keyword>
<dbReference type="Proteomes" id="UP000008909">
    <property type="component" value="Unassembled WGS sequence"/>
</dbReference>
<name>G7Y5X3_CLOSI</name>
<reference evidence="2" key="1">
    <citation type="journal article" date="2011" name="Genome Biol.">
        <title>The draft genome of the carcinogenic human liver fluke Clonorchis sinensis.</title>
        <authorList>
            <person name="Wang X."/>
            <person name="Chen W."/>
            <person name="Huang Y."/>
            <person name="Sun J."/>
            <person name="Men J."/>
            <person name="Liu H."/>
            <person name="Luo F."/>
            <person name="Guo L."/>
            <person name="Lv X."/>
            <person name="Deng C."/>
            <person name="Zhou C."/>
            <person name="Fan Y."/>
            <person name="Li X."/>
            <person name="Huang L."/>
            <person name="Hu Y."/>
            <person name="Liang C."/>
            <person name="Hu X."/>
            <person name="Xu J."/>
            <person name="Yu X."/>
        </authorList>
    </citation>
    <scope>NUCLEOTIDE SEQUENCE [LARGE SCALE GENOMIC DNA]</scope>
    <source>
        <strain evidence="2">Henan</strain>
    </source>
</reference>
<proteinExistence type="predicted"/>
<dbReference type="AlphaFoldDB" id="G7Y5X3"/>
<reference key="2">
    <citation type="submission" date="2011-10" db="EMBL/GenBank/DDBJ databases">
        <title>The genome and transcriptome sequence of Clonorchis sinensis provide insights into the carcinogenic liver fluke.</title>
        <authorList>
            <person name="Wang X."/>
            <person name="Huang Y."/>
            <person name="Chen W."/>
            <person name="Liu H."/>
            <person name="Guo L."/>
            <person name="Chen Y."/>
            <person name="Luo F."/>
            <person name="Zhou W."/>
            <person name="Sun J."/>
            <person name="Mao Q."/>
            <person name="Liang P."/>
            <person name="Zhou C."/>
            <person name="Tian Y."/>
            <person name="Men J."/>
            <person name="Lv X."/>
            <person name="Huang L."/>
            <person name="Zhou J."/>
            <person name="Hu Y."/>
            <person name="Li R."/>
            <person name="Zhang F."/>
            <person name="Lei H."/>
            <person name="Li X."/>
            <person name="Hu X."/>
            <person name="Liang C."/>
            <person name="Xu J."/>
            <person name="Wu Z."/>
            <person name="Yu X."/>
        </authorList>
    </citation>
    <scope>NUCLEOTIDE SEQUENCE</scope>
    <source>
        <strain>Henan</strain>
    </source>
</reference>
<organism evidence="2 3">
    <name type="scientific">Clonorchis sinensis</name>
    <name type="common">Chinese liver fluke</name>
    <dbReference type="NCBI Taxonomy" id="79923"/>
    <lineage>
        <taxon>Eukaryota</taxon>
        <taxon>Metazoa</taxon>
        <taxon>Spiralia</taxon>
        <taxon>Lophotrochozoa</taxon>
        <taxon>Platyhelminthes</taxon>
        <taxon>Trematoda</taxon>
        <taxon>Digenea</taxon>
        <taxon>Opisthorchiida</taxon>
        <taxon>Opisthorchiata</taxon>
        <taxon>Opisthorchiidae</taxon>
        <taxon>Clonorchis</taxon>
    </lineage>
</organism>
<dbReference type="EMBL" id="DF142885">
    <property type="protein sequence ID" value="GAA48359.1"/>
    <property type="molecule type" value="Genomic_DNA"/>
</dbReference>
<feature type="coiled-coil region" evidence="1">
    <location>
        <begin position="259"/>
        <end position="293"/>
    </location>
</feature>
<protein>
    <submittedName>
        <fullName evidence="2">Gap-Pol polyprotein</fullName>
    </submittedName>
</protein>
<dbReference type="SUPFAM" id="SSF50630">
    <property type="entry name" value="Acid proteases"/>
    <property type="match status" value="1"/>
</dbReference>
<dbReference type="Gene3D" id="2.40.70.10">
    <property type="entry name" value="Acid Proteases"/>
    <property type="match status" value="1"/>
</dbReference>
<evidence type="ECO:0000313" key="2">
    <source>
        <dbReference type="EMBL" id="GAA48359.1"/>
    </source>
</evidence>
<dbReference type="InterPro" id="IPR021109">
    <property type="entry name" value="Peptidase_aspartic_dom_sf"/>
</dbReference>
<gene>
    <name evidence="2" type="ORF">CLF_101511</name>
</gene>
<evidence type="ECO:0000313" key="3">
    <source>
        <dbReference type="Proteomes" id="UP000008909"/>
    </source>
</evidence>
<accession>G7Y5X3</accession>
<sequence>MRRPGAAHSFVCKHHKREIQLGSSTVTSGTWDDRSSSAIIAQSKGEQRSHRHGWMVLDMSSTAFWANCTTHVESSTGSVVYRRYDSTERKRGTVGVKVWMIAIWFQIPLFGRAKKNTYSLDSRLNNRPPVLTQSPWRVYTKGGQLFKQEDFCLNESHLYEHRYFRWNLRSTFNRFYSRVAECYTSELSLTEKPDFLYCQFGLRWTTRHEALSSSGWFSQLSDQFIEGVQPALRAQLRLARATGQLSVEHLARELAEAPLATLQSQQNREDSTVEDLKNNVDQLVEQLAAHQDGIAETIVQIVIETDGKRELWLIDTGAGVSLRRRGNQAERRPCALAMRAVGGYRLKIDGLSMHSIRLGDKSVQHTFLISPDIERTTLGADFLKNADFVVDLKRRKLVTNVGQSSLKHRSTETATFIVWLIEVDKYAGSYNNQTKPSSFVTGEIKNCRTRCN</sequence>